<evidence type="ECO:0000313" key="3">
    <source>
        <dbReference type="Proteomes" id="UP000031532"/>
    </source>
</evidence>
<organism evidence="2 3">
    <name type="scientific">Scytonema millei VB511283</name>
    <dbReference type="NCBI Taxonomy" id="1245923"/>
    <lineage>
        <taxon>Bacteria</taxon>
        <taxon>Bacillati</taxon>
        <taxon>Cyanobacteriota</taxon>
        <taxon>Cyanophyceae</taxon>
        <taxon>Nostocales</taxon>
        <taxon>Scytonemataceae</taxon>
        <taxon>Scytonema</taxon>
    </lineage>
</organism>
<accession>A0A9X5E1T5</accession>
<keyword evidence="3" id="KW-1185">Reference proteome</keyword>
<gene>
    <name evidence="2" type="ORF">QH73_0001325</name>
</gene>
<evidence type="ECO:0000313" key="2">
    <source>
        <dbReference type="EMBL" id="NHC33318.1"/>
    </source>
</evidence>
<evidence type="ECO:0000256" key="1">
    <source>
        <dbReference type="SAM" id="Coils"/>
    </source>
</evidence>
<dbReference type="OrthoDB" id="574747at2"/>
<keyword evidence="1" id="KW-0175">Coiled coil</keyword>
<protein>
    <submittedName>
        <fullName evidence="2">Uncharacterized protein</fullName>
    </submittedName>
</protein>
<reference evidence="2 3" key="1">
    <citation type="journal article" date="2015" name="Genome Announc.">
        <title>Draft Genome Sequence of the Terrestrial Cyanobacterium Scytonema millei VB511283, Isolated from Eastern India.</title>
        <authorList>
            <person name="Sen D."/>
            <person name="Chandrababunaidu M.M."/>
            <person name="Singh D."/>
            <person name="Sanghi N."/>
            <person name="Ghorai A."/>
            <person name="Mishra G.P."/>
            <person name="Madduluri M."/>
            <person name="Adhikary S.P."/>
            <person name="Tripathy S."/>
        </authorList>
    </citation>
    <scope>NUCLEOTIDE SEQUENCE [LARGE SCALE GENOMIC DNA]</scope>
    <source>
        <strain evidence="2 3">VB511283</strain>
    </source>
</reference>
<sequence length="268" mass="28174">MKKIYLNLGLTLGASLFLESCTGVQQQASQLQDKANQAQNMAQQAQNVASKTISALGNLGNLKETIHPLTDGAAQTLSAVKTGNFTAAQTEFTKLQDSWKGLEGTLKTVSPGATKTIGEKITTIATDLKSGSPNVAKLTTELQGLSTAFNGLLTNSTPGVDTNTSTTETANSNATTIQSNLLAMKDELAQATTAVESKDFATAKTAFGAARQTWYKFGGSVKQNSPDTYQRLEAGVKDVDSGLSKAQPARDTVLTSLKMLSTDLDSVK</sequence>
<name>A0A9X5E1T5_9CYAN</name>
<proteinExistence type="predicted"/>
<feature type="coiled-coil region" evidence="1">
    <location>
        <begin position="21"/>
        <end position="48"/>
    </location>
</feature>
<dbReference type="Proteomes" id="UP000031532">
    <property type="component" value="Unassembled WGS sequence"/>
</dbReference>
<dbReference type="AlphaFoldDB" id="A0A9X5E1T5"/>
<comment type="caution">
    <text evidence="2">The sequence shown here is derived from an EMBL/GenBank/DDBJ whole genome shotgun (WGS) entry which is preliminary data.</text>
</comment>
<dbReference type="RefSeq" id="WP_039714936.1">
    <property type="nucleotide sequence ID" value="NZ_JTJC03000001.1"/>
</dbReference>
<dbReference type="EMBL" id="JTJC03000001">
    <property type="protein sequence ID" value="NHC33318.1"/>
    <property type="molecule type" value="Genomic_DNA"/>
</dbReference>